<dbReference type="EMBL" id="AGBW02008398">
    <property type="protein sequence ID" value="OWR53492.1"/>
    <property type="molecule type" value="Genomic_DNA"/>
</dbReference>
<gene>
    <name evidence="3" type="ORF">KGM_201487</name>
</gene>
<organism evidence="3 4">
    <name type="scientific">Danaus plexippus plexippus</name>
    <dbReference type="NCBI Taxonomy" id="278856"/>
    <lineage>
        <taxon>Eukaryota</taxon>
        <taxon>Metazoa</taxon>
        <taxon>Ecdysozoa</taxon>
        <taxon>Arthropoda</taxon>
        <taxon>Hexapoda</taxon>
        <taxon>Insecta</taxon>
        <taxon>Pterygota</taxon>
        <taxon>Neoptera</taxon>
        <taxon>Endopterygota</taxon>
        <taxon>Lepidoptera</taxon>
        <taxon>Glossata</taxon>
        <taxon>Ditrysia</taxon>
        <taxon>Papilionoidea</taxon>
        <taxon>Nymphalidae</taxon>
        <taxon>Danainae</taxon>
        <taxon>Danaini</taxon>
        <taxon>Danaina</taxon>
        <taxon>Danaus</taxon>
        <taxon>Danaus</taxon>
    </lineage>
</organism>
<keyword evidence="2" id="KW-0732">Signal</keyword>
<evidence type="ECO:0000256" key="2">
    <source>
        <dbReference type="SAM" id="SignalP"/>
    </source>
</evidence>
<feature type="region of interest" description="Disordered" evidence="1">
    <location>
        <begin position="50"/>
        <end position="73"/>
    </location>
</feature>
<dbReference type="KEGG" id="dpl:KGM_201487"/>
<feature type="signal peptide" evidence="2">
    <location>
        <begin position="1"/>
        <end position="15"/>
    </location>
</feature>
<evidence type="ECO:0000313" key="3">
    <source>
        <dbReference type="EMBL" id="OWR53492.1"/>
    </source>
</evidence>
<dbReference type="Proteomes" id="UP000007151">
    <property type="component" value="Unassembled WGS sequence"/>
</dbReference>
<protein>
    <submittedName>
        <fullName evidence="3">Uncharacterized protein</fullName>
    </submittedName>
</protein>
<feature type="chain" id="PRO_5012736037" evidence="2">
    <location>
        <begin position="16"/>
        <end position="73"/>
    </location>
</feature>
<evidence type="ECO:0000313" key="4">
    <source>
        <dbReference type="Proteomes" id="UP000007151"/>
    </source>
</evidence>
<reference evidence="3 4" key="1">
    <citation type="journal article" date="2011" name="Cell">
        <title>The monarch butterfly genome yields insights into long-distance migration.</title>
        <authorList>
            <person name="Zhan S."/>
            <person name="Merlin C."/>
            <person name="Boore J.L."/>
            <person name="Reppert S.M."/>
        </authorList>
    </citation>
    <scope>NUCLEOTIDE SEQUENCE [LARGE SCALE GENOMIC DNA]</scope>
    <source>
        <strain evidence="3">F-2</strain>
    </source>
</reference>
<comment type="caution">
    <text evidence="3">The sequence shown here is derived from an EMBL/GenBank/DDBJ whole genome shotgun (WGS) entry which is preliminary data.</text>
</comment>
<accession>A0A212FIC1</accession>
<proteinExistence type="predicted"/>
<keyword evidence="4" id="KW-1185">Reference proteome</keyword>
<name>A0A212FIC1_DANPL</name>
<dbReference type="AlphaFoldDB" id="A0A212FIC1"/>
<evidence type="ECO:0000256" key="1">
    <source>
        <dbReference type="SAM" id="MobiDB-lite"/>
    </source>
</evidence>
<dbReference type="InParanoid" id="A0A212FIC1"/>
<sequence length="73" mass="8371">MRLLLGLSFIRQISSSLSAAGRRPATPTGRCDQARLTRLDTLYRYLSETEHAHPAQTVTERHRVTQNDIDHQR</sequence>